<dbReference type="OrthoDB" id="333176at2759"/>
<evidence type="ECO:0000313" key="1">
    <source>
        <dbReference type="EMBL" id="VEN42411.1"/>
    </source>
</evidence>
<organism evidence="1 2">
    <name type="scientific">Callosobruchus maculatus</name>
    <name type="common">Southern cowpea weevil</name>
    <name type="synonym">Pulse bruchid</name>
    <dbReference type="NCBI Taxonomy" id="64391"/>
    <lineage>
        <taxon>Eukaryota</taxon>
        <taxon>Metazoa</taxon>
        <taxon>Ecdysozoa</taxon>
        <taxon>Arthropoda</taxon>
        <taxon>Hexapoda</taxon>
        <taxon>Insecta</taxon>
        <taxon>Pterygota</taxon>
        <taxon>Neoptera</taxon>
        <taxon>Endopterygota</taxon>
        <taxon>Coleoptera</taxon>
        <taxon>Polyphaga</taxon>
        <taxon>Cucujiformia</taxon>
        <taxon>Chrysomeloidea</taxon>
        <taxon>Chrysomelidae</taxon>
        <taxon>Bruchinae</taxon>
        <taxon>Bruchini</taxon>
        <taxon>Callosobruchus</taxon>
    </lineage>
</organism>
<dbReference type="Proteomes" id="UP000410492">
    <property type="component" value="Unassembled WGS sequence"/>
</dbReference>
<gene>
    <name evidence="1" type="ORF">CALMAC_LOCUS5903</name>
</gene>
<sequence length="77" mass="9397">MQVIILTDTEERNRRKQRTLYRVNLPATCKVKWHCYSVGNWYLGIINNFSTVLHVRWEHYNNLVLGDCRWVSCQWRN</sequence>
<protein>
    <submittedName>
        <fullName evidence="1">Uncharacterized protein</fullName>
    </submittedName>
</protein>
<reference evidence="1 2" key="1">
    <citation type="submission" date="2019-01" db="EMBL/GenBank/DDBJ databases">
        <authorList>
            <person name="Sayadi A."/>
        </authorList>
    </citation>
    <scope>NUCLEOTIDE SEQUENCE [LARGE SCALE GENOMIC DNA]</scope>
</reference>
<dbReference type="AlphaFoldDB" id="A0A653C3I9"/>
<dbReference type="EMBL" id="CAACVG010006899">
    <property type="protein sequence ID" value="VEN42411.1"/>
    <property type="molecule type" value="Genomic_DNA"/>
</dbReference>
<proteinExistence type="predicted"/>
<evidence type="ECO:0000313" key="2">
    <source>
        <dbReference type="Proteomes" id="UP000410492"/>
    </source>
</evidence>
<keyword evidence="2" id="KW-1185">Reference proteome</keyword>
<name>A0A653C3I9_CALMS</name>
<accession>A0A653C3I9</accession>